<dbReference type="PANTHER" id="PTHR34136:SF1">
    <property type="entry name" value="UDP-N-ACETYL-D-MANNOSAMINURONIC ACID TRANSFERASE"/>
    <property type="match status" value="1"/>
</dbReference>
<keyword evidence="1" id="KW-0328">Glycosyltransferase</keyword>
<organism evidence="3">
    <name type="scientific">marine sediment metagenome</name>
    <dbReference type="NCBI Taxonomy" id="412755"/>
    <lineage>
        <taxon>unclassified sequences</taxon>
        <taxon>metagenomes</taxon>
        <taxon>ecological metagenomes</taxon>
    </lineage>
</organism>
<evidence type="ECO:0000313" key="3">
    <source>
        <dbReference type="EMBL" id="KKN91914.1"/>
    </source>
</evidence>
<evidence type="ECO:0000256" key="2">
    <source>
        <dbReference type="ARBA" id="ARBA00022679"/>
    </source>
</evidence>
<dbReference type="CDD" id="cd06533">
    <property type="entry name" value="Glyco_transf_WecG_TagA"/>
    <property type="match status" value="1"/>
</dbReference>
<protein>
    <submittedName>
        <fullName evidence="3">Uncharacterized protein</fullName>
    </submittedName>
</protein>
<dbReference type="AlphaFoldDB" id="A0A0F9UJT8"/>
<keyword evidence="2" id="KW-0808">Transferase</keyword>
<gene>
    <name evidence="3" type="ORF">LCGC14_0213890</name>
</gene>
<evidence type="ECO:0000256" key="1">
    <source>
        <dbReference type="ARBA" id="ARBA00022676"/>
    </source>
</evidence>
<dbReference type="InterPro" id="IPR004629">
    <property type="entry name" value="WecG_TagA_CpsF"/>
</dbReference>
<sequence length="248" mass="27906">MKAFDIDFYDGSKEELIREIVDISEREFSYIVTPNVNHVVQLEHDEGLKKAYVKALHRVCDSRVLLPFLRAQGAQVQEAIPGSTLTADLIVLADKHRWKVCVIGCEPANMTRLQDRFPGITFYHYYPPMGFINDQGAVEACLAFIAAHPSRLVVLALGCTTQEVLALKILEAENATGVGLCVGGSLNFLSGSVPRAPRWVQQISLEWLHRVCTEPRRLTGRYARDAWRFVPILIRQLRQSTSLFGVKQ</sequence>
<accession>A0A0F9UJT8</accession>
<comment type="caution">
    <text evidence="3">The sequence shown here is derived from an EMBL/GenBank/DDBJ whole genome shotgun (WGS) entry which is preliminary data.</text>
</comment>
<dbReference type="PANTHER" id="PTHR34136">
    <property type="match status" value="1"/>
</dbReference>
<dbReference type="Pfam" id="PF03808">
    <property type="entry name" value="Glyco_tran_WecG"/>
    <property type="match status" value="1"/>
</dbReference>
<proteinExistence type="predicted"/>
<reference evidence="3" key="1">
    <citation type="journal article" date="2015" name="Nature">
        <title>Complex archaea that bridge the gap between prokaryotes and eukaryotes.</title>
        <authorList>
            <person name="Spang A."/>
            <person name="Saw J.H."/>
            <person name="Jorgensen S.L."/>
            <person name="Zaremba-Niedzwiedzka K."/>
            <person name="Martijn J."/>
            <person name="Lind A.E."/>
            <person name="van Eijk R."/>
            <person name="Schleper C."/>
            <person name="Guy L."/>
            <person name="Ettema T.J."/>
        </authorList>
    </citation>
    <scope>NUCLEOTIDE SEQUENCE</scope>
</reference>
<dbReference type="EMBL" id="LAZR01000099">
    <property type="protein sequence ID" value="KKN91914.1"/>
    <property type="molecule type" value="Genomic_DNA"/>
</dbReference>
<dbReference type="GO" id="GO:0016758">
    <property type="term" value="F:hexosyltransferase activity"/>
    <property type="evidence" value="ECO:0007669"/>
    <property type="project" value="TreeGrafter"/>
</dbReference>
<name>A0A0F9UJT8_9ZZZZ</name>